<evidence type="ECO:0000256" key="4">
    <source>
        <dbReference type="ARBA" id="ARBA00022729"/>
    </source>
</evidence>
<proteinExistence type="inferred from homology"/>
<dbReference type="Gene3D" id="3.40.50.1820">
    <property type="entry name" value="alpha/beta hydrolase"/>
    <property type="match status" value="1"/>
</dbReference>
<keyword evidence="7" id="KW-0325">Glycoprotein</keyword>
<dbReference type="Proteomes" id="UP000629468">
    <property type="component" value="Unassembled WGS sequence"/>
</dbReference>
<keyword evidence="4 9" id="KW-0732">Signal</keyword>
<gene>
    <name evidence="10" type="ORF">Agabi119p4_1813</name>
</gene>
<dbReference type="AlphaFoldDB" id="A0A8H7F811"/>
<feature type="signal peptide" evidence="9">
    <location>
        <begin position="1"/>
        <end position="17"/>
    </location>
</feature>
<protein>
    <recommendedName>
        <fullName evidence="3">Palmitoyl-protein thioesterase 1</fullName>
        <ecNumber evidence="2">3.1.2.22</ecNumber>
    </recommendedName>
    <alternativeName>
        <fullName evidence="8">Palmitoyl-protein hydrolase 1</fullName>
    </alternativeName>
</protein>
<dbReference type="EMBL" id="JABXXO010000003">
    <property type="protein sequence ID" value="KAF7782437.1"/>
    <property type="molecule type" value="Genomic_DNA"/>
</dbReference>
<evidence type="ECO:0000256" key="7">
    <source>
        <dbReference type="ARBA" id="ARBA00023180"/>
    </source>
</evidence>
<accession>A0A8H7F811</accession>
<dbReference type="SUPFAM" id="SSF53474">
    <property type="entry name" value="alpha/beta-Hydrolases"/>
    <property type="match status" value="1"/>
</dbReference>
<organism evidence="10 11">
    <name type="scientific">Agaricus bisporus var. burnettii</name>
    <dbReference type="NCBI Taxonomy" id="192524"/>
    <lineage>
        <taxon>Eukaryota</taxon>
        <taxon>Fungi</taxon>
        <taxon>Dikarya</taxon>
        <taxon>Basidiomycota</taxon>
        <taxon>Agaricomycotina</taxon>
        <taxon>Agaricomycetes</taxon>
        <taxon>Agaricomycetidae</taxon>
        <taxon>Agaricales</taxon>
        <taxon>Agaricineae</taxon>
        <taxon>Agaricaceae</taxon>
        <taxon>Agaricus</taxon>
    </lineage>
</organism>
<comment type="caution">
    <text evidence="10">The sequence shown here is derived from an EMBL/GenBank/DDBJ whole genome shotgun (WGS) entry which is preliminary data.</text>
</comment>
<dbReference type="GO" id="GO:0008474">
    <property type="term" value="F:palmitoyl-(protein) hydrolase activity"/>
    <property type="evidence" value="ECO:0007669"/>
    <property type="project" value="UniProtKB-EC"/>
</dbReference>
<evidence type="ECO:0000313" key="11">
    <source>
        <dbReference type="Proteomes" id="UP000629468"/>
    </source>
</evidence>
<evidence type="ECO:0000256" key="8">
    <source>
        <dbReference type="ARBA" id="ARBA00031934"/>
    </source>
</evidence>
<name>A0A8H7F811_AGABI</name>
<dbReference type="PANTHER" id="PTHR11247:SF8">
    <property type="entry name" value="PALMITOYL-PROTEIN THIOESTERASE 1"/>
    <property type="match status" value="1"/>
</dbReference>
<dbReference type="FunFam" id="3.40.50.1820:FF:000107">
    <property type="entry name" value="Palmitoyl-protein thioesterase 1"/>
    <property type="match status" value="1"/>
</dbReference>
<evidence type="ECO:0000256" key="6">
    <source>
        <dbReference type="ARBA" id="ARBA00023157"/>
    </source>
</evidence>
<evidence type="ECO:0000256" key="1">
    <source>
        <dbReference type="ARBA" id="ARBA00010758"/>
    </source>
</evidence>
<dbReference type="EC" id="3.1.2.22" evidence="2"/>
<dbReference type="InterPro" id="IPR002472">
    <property type="entry name" value="Palm_thioest"/>
</dbReference>
<dbReference type="InterPro" id="IPR029058">
    <property type="entry name" value="AB_hydrolase_fold"/>
</dbReference>
<evidence type="ECO:0000313" key="10">
    <source>
        <dbReference type="EMBL" id="KAF7782437.1"/>
    </source>
</evidence>
<sequence length="314" mass="35646">MSLWFLLLGFAVHLALASTIPSPRPLVLWHGLGDSHSSPGMLEFMKLIKEIHPGIFIHSIFISEDLNEDKKAGFYGNVLEQLEFVADQLAAIPELEAGFDAVGLSQGGQFLRAYVECYNNPPVNNLITFGSQHMGISDIPICKPFDFLCQIARKAAKRAVYSTWAQENLIQAQYYRDPNNYASYLHANHFLPYVNNEIEEARNQTYARNFASLSNLVLVMFTEDKLVVPKESSWFGYEELRDSVVSDASDQQRFLAMDKKIIPMREQPLYIEDWIGLRELDERGAVVFSECVGEHMEMGDCWEELIVEYTGGSL</sequence>
<reference evidence="10 11" key="1">
    <citation type="journal article" name="Sci. Rep.">
        <title>Telomere-to-telomere assembled and centromere annotated genomes of the two main subspecies of the button mushroom Agaricus bisporus reveal especially polymorphic chromosome ends.</title>
        <authorList>
            <person name="Sonnenberg A.S.M."/>
            <person name="Sedaghat-Telgerd N."/>
            <person name="Lavrijssen B."/>
            <person name="Ohm R.A."/>
            <person name="Hendrickx P.M."/>
            <person name="Scholtmeijer K."/>
            <person name="Baars J.J.P."/>
            <person name="van Peer A."/>
        </authorList>
    </citation>
    <scope>NUCLEOTIDE SEQUENCE [LARGE SCALE GENOMIC DNA]</scope>
    <source>
        <strain evidence="10 11">H119_p4</strain>
    </source>
</reference>
<keyword evidence="6" id="KW-1015">Disulfide bond</keyword>
<comment type="similarity">
    <text evidence="1">Belongs to the palmitoyl-protein thioesterase family.</text>
</comment>
<evidence type="ECO:0000256" key="2">
    <source>
        <dbReference type="ARBA" id="ARBA00012423"/>
    </source>
</evidence>
<feature type="chain" id="PRO_5034748983" description="Palmitoyl-protein thioesterase 1" evidence="9">
    <location>
        <begin position="18"/>
        <end position="314"/>
    </location>
</feature>
<dbReference type="PANTHER" id="PTHR11247">
    <property type="entry name" value="PALMITOYL-PROTEIN THIOESTERASE/DOLICHYLDIPHOSPHATASE 1"/>
    <property type="match status" value="1"/>
</dbReference>
<dbReference type="PRINTS" id="PR00414">
    <property type="entry name" value="PPTHIESTRASE"/>
</dbReference>
<evidence type="ECO:0000256" key="3">
    <source>
        <dbReference type="ARBA" id="ARBA00014212"/>
    </source>
</evidence>
<evidence type="ECO:0000256" key="5">
    <source>
        <dbReference type="ARBA" id="ARBA00022801"/>
    </source>
</evidence>
<evidence type="ECO:0000256" key="9">
    <source>
        <dbReference type="SAM" id="SignalP"/>
    </source>
</evidence>
<dbReference type="Pfam" id="PF02089">
    <property type="entry name" value="Palm_thioest"/>
    <property type="match status" value="1"/>
</dbReference>
<keyword evidence="5" id="KW-0378">Hydrolase</keyword>